<feature type="compositionally biased region" description="Polar residues" evidence="1">
    <location>
        <begin position="19"/>
        <end position="28"/>
    </location>
</feature>
<evidence type="ECO:0000256" key="1">
    <source>
        <dbReference type="SAM" id="MobiDB-lite"/>
    </source>
</evidence>
<protein>
    <submittedName>
        <fullName evidence="2">Uncharacterized protein</fullName>
    </submittedName>
</protein>
<organism evidence="2 3">
    <name type="scientific">Hydnum rufescens UP504</name>
    <dbReference type="NCBI Taxonomy" id="1448309"/>
    <lineage>
        <taxon>Eukaryota</taxon>
        <taxon>Fungi</taxon>
        <taxon>Dikarya</taxon>
        <taxon>Basidiomycota</taxon>
        <taxon>Agaricomycotina</taxon>
        <taxon>Agaricomycetes</taxon>
        <taxon>Cantharellales</taxon>
        <taxon>Hydnaceae</taxon>
        <taxon>Hydnum</taxon>
    </lineage>
</organism>
<dbReference type="Proteomes" id="UP000886523">
    <property type="component" value="Unassembled WGS sequence"/>
</dbReference>
<evidence type="ECO:0000313" key="2">
    <source>
        <dbReference type="EMBL" id="KAF9506470.1"/>
    </source>
</evidence>
<dbReference type="EMBL" id="MU129110">
    <property type="protein sequence ID" value="KAF9506470.1"/>
    <property type="molecule type" value="Genomic_DNA"/>
</dbReference>
<evidence type="ECO:0000313" key="3">
    <source>
        <dbReference type="Proteomes" id="UP000886523"/>
    </source>
</evidence>
<feature type="region of interest" description="Disordered" evidence="1">
    <location>
        <begin position="17"/>
        <end position="88"/>
    </location>
</feature>
<keyword evidence="3" id="KW-1185">Reference proteome</keyword>
<reference evidence="2" key="1">
    <citation type="journal article" date="2020" name="Nat. Commun.">
        <title>Large-scale genome sequencing of mycorrhizal fungi provides insights into the early evolution of symbiotic traits.</title>
        <authorList>
            <person name="Miyauchi S."/>
            <person name="Kiss E."/>
            <person name="Kuo A."/>
            <person name="Drula E."/>
            <person name="Kohler A."/>
            <person name="Sanchez-Garcia M."/>
            <person name="Morin E."/>
            <person name="Andreopoulos B."/>
            <person name="Barry K.W."/>
            <person name="Bonito G."/>
            <person name="Buee M."/>
            <person name="Carver A."/>
            <person name="Chen C."/>
            <person name="Cichocki N."/>
            <person name="Clum A."/>
            <person name="Culley D."/>
            <person name="Crous P.W."/>
            <person name="Fauchery L."/>
            <person name="Girlanda M."/>
            <person name="Hayes R.D."/>
            <person name="Keri Z."/>
            <person name="LaButti K."/>
            <person name="Lipzen A."/>
            <person name="Lombard V."/>
            <person name="Magnuson J."/>
            <person name="Maillard F."/>
            <person name="Murat C."/>
            <person name="Nolan M."/>
            <person name="Ohm R.A."/>
            <person name="Pangilinan J."/>
            <person name="Pereira M.F."/>
            <person name="Perotto S."/>
            <person name="Peter M."/>
            <person name="Pfister S."/>
            <person name="Riley R."/>
            <person name="Sitrit Y."/>
            <person name="Stielow J.B."/>
            <person name="Szollosi G."/>
            <person name="Zifcakova L."/>
            <person name="Stursova M."/>
            <person name="Spatafora J.W."/>
            <person name="Tedersoo L."/>
            <person name="Vaario L.M."/>
            <person name="Yamada A."/>
            <person name="Yan M."/>
            <person name="Wang P."/>
            <person name="Xu J."/>
            <person name="Bruns T."/>
            <person name="Baldrian P."/>
            <person name="Vilgalys R."/>
            <person name="Dunand C."/>
            <person name="Henrissat B."/>
            <person name="Grigoriev I.V."/>
            <person name="Hibbett D."/>
            <person name="Nagy L.G."/>
            <person name="Martin F.M."/>
        </authorList>
    </citation>
    <scope>NUCLEOTIDE SEQUENCE</scope>
    <source>
        <strain evidence="2">UP504</strain>
    </source>
</reference>
<gene>
    <name evidence="2" type="ORF">BS47DRAFT_1367370</name>
</gene>
<proteinExistence type="predicted"/>
<name>A0A9P6DQB7_9AGAM</name>
<dbReference type="AlphaFoldDB" id="A0A9P6DQB7"/>
<comment type="caution">
    <text evidence="2">The sequence shown here is derived from an EMBL/GenBank/DDBJ whole genome shotgun (WGS) entry which is preliminary data.</text>
</comment>
<feature type="compositionally biased region" description="Basic and acidic residues" evidence="1">
    <location>
        <begin position="70"/>
        <end position="84"/>
    </location>
</feature>
<sequence>MPALGHLLDSGNCWHQVVAHQTQPQQEHNPNEEGNRTTHPLLWLYLPPMNNTPTHSHKIRNMQTMNEQTNNDKSHREEDREPHTHCGGCVANKLQMCKETSNQESNPNAQIPMQP</sequence>
<accession>A0A9P6DQB7</accession>